<dbReference type="InterPro" id="IPR019734">
    <property type="entry name" value="TPR_rpt"/>
</dbReference>
<dbReference type="SUPFAM" id="SSF48452">
    <property type="entry name" value="TPR-like"/>
    <property type="match status" value="1"/>
</dbReference>
<reference evidence="2" key="1">
    <citation type="submission" date="2017-04" db="EMBL/GenBank/DDBJ databases">
        <authorList>
            <person name="Varghese N."/>
            <person name="Submissions S."/>
        </authorList>
    </citation>
    <scope>NUCLEOTIDE SEQUENCE [LARGE SCALE GENOMIC DNA]</scope>
    <source>
        <strain evidence="2">VKM Ac-2121</strain>
    </source>
</reference>
<dbReference type="InterPro" id="IPR011990">
    <property type="entry name" value="TPR-like_helical_dom_sf"/>
</dbReference>
<dbReference type="Gene3D" id="1.25.40.10">
    <property type="entry name" value="Tetratricopeptide repeat domain"/>
    <property type="match status" value="1"/>
</dbReference>
<organism evidence="1 2">
    <name type="scientific">Rathayibacter oskolensis</name>
    <dbReference type="NCBI Taxonomy" id="1891671"/>
    <lineage>
        <taxon>Bacteria</taxon>
        <taxon>Bacillati</taxon>
        <taxon>Actinomycetota</taxon>
        <taxon>Actinomycetes</taxon>
        <taxon>Micrococcales</taxon>
        <taxon>Microbacteriaceae</taxon>
        <taxon>Rathayibacter</taxon>
    </lineage>
</organism>
<dbReference type="STRING" id="1891671.SAMN06295885_2024"/>
<gene>
    <name evidence="1" type="ORF">SAMN06295885_2024</name>
</gene>
<dbReference type="Pfam" id="PF13174">
    <property type="entry name" value="TPR_6"/>
    <property type="match status" value="1"/>
</dbReference>
<sequence length="302" mass="32177">MGVGFRQEGELRSLSGARLHPVVGPALNRSRSRSRISAALTMPGGPGLVRPSPLAQPWEGPLIRLVRAGAPASELHEATASSPDGSRLAAVIELVRDALGRPEDDRAIRLAGWLVRTRYDPAADPFLRRYGIGLTAHLPLSAGLDVDVPLDATALRLLYAELAATDDPAGATAAVETLEPSTLAASTLASLYSARSRWSDLARFSAPVVNVDAASAAVLIRRGVALRELGLIESALDAFDRVVRPNVTSARPIELRVEALYERASTHLADGRRAPARRDLERVLALYPESAEAQELMAAASR</sequence>
<evidence type="ECO:0000313" key="2">
    <source>
        <dbReference type="Proteomes" id="UP000193711"/>
    </source>
</evidence>
<dbReference type="Proteomes" id="UP000193711">
    <property type="component" value="Unassembled WGS sequence"/>
</dbReference>
<keyword evidence="2" id="KW-1185">Reference proteome</keyword>
<accession>A0A1X7NWA5</accession>
<dbReference type="AlphaFoldDB" id="A0A1X7NWA5"/>
<dbReference type="SMART" id="SM00028">
    <property type="entry name" value="TPR"/>
    <property type="match status" value="2"/>
</dbReference>
<proteinExistence type="predicted"/>
<protein>
    <submittedName>
        <fullName evidence="1">Tetratricopeptide repeat-containing protein</fullName>
    </submittedName>
</protein>
<name>A0A1X7NWA5_9MICO</name>
<evidence type="ECO:0000313" key="1">
    <source>
        <dbReference type="EMBL" id="SMH42651.1"/>
    </source>
</evidence>
<dbReference type="EMBL" id="FXBM01000002">
    <property type="protein sequence ID" value="SMH42651.1"/>
    <property type="molecule type" value="Genomic_DNA"/>
</dbReference>